<keyword evidence="7" id="KW-1003">Cell membrane</keyword>
<comment type="function">
    <text evidence="17">Glucanases play a role in cell expansion during growth, in cell-cell fusion during mating, and in spore release during sporulation. This enzyme may be involved in beta-glucan degradation. Active on laminarin and lichenan.</text>
</comment>
<dbReference type="GO" id="GO:0005737">
    <property type="term" value="C:cytoplasm"/>
    <property type="evidence" value="ECO:0007669"/>
    <property type="project" value="UniProtKB-SubCell"/>
</dbReference>
<dbReference type="PROSITE" id="PS50231">
    <property type="entry name" value="RICIN_B_LECTIN"/>
    <property type="match status" value="3"/>
</dbReference>
<evidence type="ECO:0000259" key="23">
    <source>
        <dbReference type="PROSITE" id="PS51394"/>
    </source>
</evidence>
<dbReference type="Gene3D" id="2.80.10.50">
    <property type="match status" value="4"/>
</dbReference>
<dbReference type="Gene3D" id="2.130.10.10">
    <property type="entry name" value="YVTN repeat-like/Quinoprotein amine dehydrogenase"/>
    <property type="match status" value="1"/>
</dbReference>
<comment type="similarity">
    <text evidence="5 21">Belongs to the glycosyl hydrolase 17 family.</text>
</comment>
<dbReference type="Gene3D" id="3.20.20.80">
    <property type="entry name" value="Glycosidases"/>
    <property type="match status" value="1"/>
</dbReference>
<dbReference type="Pfam" id="PF08324">
    <property type="entry name" value="PUL"/>
    <property type="match status" value="1"/>
</dbReference>
<dbReference type="InterPro" id="IPR035992">
    <property type="entry name" value="Ricin_B-like_lectins"/>
</dbReference>
<evidence type="ECO:0000256" key="9">
    <source>
        <dbReference type="ARBA" id="ARBA00022525"/>
    </source>
</evidence>
<evidence type="ECO:0000256" key="10">
    <source>
        <dbReference type="ARBA" id="ARBA00022729"/>
    </source>
</evidence>
<dbReference type="SUPFAM" id="SSF50370">
    <property type="entry name" value="Ricin B-like lectins"/>
    <property type="match status" value="2"/>
</dbReference>
<feature type="repeat" description="WD" evidence="20">
    <location>
        <begin position="763"/>
        <end position="804"/>
    </location>
</feature>
<evidence type="ECO:0000256" key="19">
    <source>
        <dbReference type="ARBA" id="ARBA00043078"/>
    </source>
</evidence>
<dbReference type="PROSITE" id="PS51394">
    <property type="entry name" value="PFU"/>
    <property type="match status" value="1"/>
</dbReference>
<evidence type="ECO:0000256" key="11">
    <source>
        <dbReference type="ARBA" id="ARBA00022801"/>
    </source>
</evidence>
<evidence type="ECO:0000256" key="20">
    <source>
        <dbReference type="PROSITE-ProRule" id="PRU00221"/>
    </source>
</evidence>
<evidence type="ECO:0000256" key="12">
    <source>
        <dbReference type="ARBA" id="ARBA00023136"/>
    </source>
</evidence>
<gene>
    <name evidence="25" type="ORF">BBJ29_006234</name>
</gene>
<dbReference type="SMART" id="SM00458">
    <property type="entry name" value="RICIN"/>
    <property type="match status" value="3"/>
</dbReference>
<dbReference type="InterPro" id="IPR001680">
    <property type="entry name" value="WD40_rpt"/>
</dbReference>
<dbReference type="Pfam" id="PF00332">
    <property type="entry name" value="Glyco_hydro_17"/>
    <property type="match status" value="1"/>
</dbReference>
<evidence type="ECO:0000256" key="14">
    <source>
        <dbReference type="ARBA" id="ARBA00023277"/>
    </source>
</evidence>
<keyword evidence="15" id="KW-0961">Cell wall biogenesis/degradation</keyword>
<dbReference type="PROSITE" id="PS51396">
    <property type="entry name" value="PUL"/>
    <property type="match status" value="1"/>
</dbReference>
<comment type="subcellular location">
    <subcellularLocation>
        <location evidence="3">Cell membrane</location>
    </subcellularLocation>
    <subcellularLocation>
        <location evidence="4">Cytoplasm</location>
    </subcellularLocation>
    <subcellularLocation>
        <location evidence="2">Secreted</location>
        <location evidence="2">Cell wall</location>
    </subcellularLocation>
</comment>
<dbReference type="PROSITE" id="PS50082">
    <property type="entry name" value="WD_REPEATS_2"/>
    <property type="match status" value="1"/>
</dbReference>
<dbReference type="SUPFAM" id="SSF50978">
    <property type="entry name" value="WD40 repeat-like"/>
    <property type="match status" value="1"/>
</dbReference>
<evidence type="ECO:0000313" key="25">
    <source>
        <dbReference type="EMBL" id="RLN71365.1"/>
    </source>
</evidence>
<evidence type="ECO:0000256" key="2">
    <source>
        <dbReference type="ARBA" id="ARBA00004191"/>
    </source>
</evidence>
<comment type="catalytic activity">
    <reaction evidence="1">
        <text>Hydrolysis of (1-&gt;3)-beta-D-glucosidic linkages in (1-&gt;3)-beta-D-glucans.</text>
        <dbReference type="EC" id="3.2.1.39"/>
    </reaction>
</comment>
<evidence type="ECO:0000256" key="18">
    <source>
        <dbReference type="ARBA" id="ARBA00042373"/>
    </source>
</evidence>
<keyword evidence="9" id="KW-0964">Secreted</keyword>
<sequence>MKLFLPTVIASVVLLLSGSTDALNVKVPGVNYNSRKGPDWAPDNQRCKTASEVQKDMYAIKGVSDKVRIYSLLDCNQAEFLLPAAKNAGLQVHLGIWTTNSHDYLLQEKNKLASLIDSGLVDNNVIGLHVGSETIYREEINADTAISYMNEIRDYIRSRGLNTPVTIADVIDIYYGNQQLIDAVDYISVNQFSFWERADVNEGAAITLDRLKSLRQVAVQKNKKIVISEVGWSSNGEDPAASVSSPENQVKFFSDFFQMARSHNFDYYWYIAFDSQWRVTNGGKAVEANFGMFKEDDSMKSNFQQLTIGWKDPRAIRNAGTNLLLSENGGEVYMSAKSNDWLVQEQQVWFFDSATQQVRSKSSDRCLDAYQAWDGGIVHVYRCIESEANQKWSLESETGKLKHATHQGFCLDQDAGQNNKLQLYGCSPSNPNQQWGVMDSTDISDSWSYSDGSVRFYTMESSKAFAQLVRNGDDIAVGYGGSNVANSEWFYDSNTHLVKAKGTDKCLDAYQAWAGGIVHMWSCNANEVNQRWNLDAATNQLKHATHSGFCLDADLSANNGAGKLQLWGCHLNNNNQVWRMIPMSAMAATVHSSNVNNTYLQPTTQGTVVGAASTGKWDQHWFWDANSNHLISKLNGQCLDAYEAQQRGRVHTYACIASEGNQKWNYDATNQIIKHAKHSGFCLAFDNLNNKLLQLKSCNVARCWLRDSNSLFGGFVAMESATIFDHEHWVTASVALSSGGFATGSMDKRIRLFDAQGQRVAILEGHEGGVISLSTSVDGKLLLSGSWDGTARVWGLSTRQCLHVLRGHENGVCVLGLPDGSVVTGSTGQQVGNSVADFKLRFWSNESLTLTKTMTDHQGPIRQLALVPNIGFVSCSNDGSIKLRTLDGAVLASMEHPLNTEGKPGFVLGVCVLSSGFLVSASEDCTARVWSPEGALVQTVEHPGGLWCVTGLPNGDFATGCDDKTVRVFTHDAARVDPDAVASFQAALEEARIAKTRGPSGVEIESLPDYDQRASVQGSSDGQIQMFRRGTKAWACQWSGPSRTWIDIGEVTGTGGGGVVDGEAYDMVIPVEIELPGGLKKLEIGYNQGQNPFTVAQEFIDKHTLDQAYLREIADYITQRANDYQPPVLGNNDSVNAATSGTASAEVSAAAPQFKYFPVSGYNTFETTKIAKLMSTLRQFNDKMTESKDTAVLIDSQLIALDQIIHTVQDTAFYHSSMFAPAEIATLRSVLSRWPAKYVFPTLDMLRLVLVHPQGPSALGETGLDSLVTQVLSFGLQAGPKEGEDAIPVATRMLSLRVLSNMFLHDASRKAVLAHKSDVLSKLSSFQAFHHKLVALSLATVLLNFARVQVAAPGTLTPDDQIVVVSLAGDLLNGSYSVQELGDDTILRSLVAVGTLALVGDAKAKEAAGIHVSIFVAAKASEATSPAVQECLGELQQLLS</sequence>
<dbReference type="PANTHER" id="PTHR16631:SF17">
    <property type="entry name" value="GLUCAN ENDO-1,3-BETA-GLUCOSIDASE BTGC"/>
    <property type="match status" value="1"/>
</dbReference>
<accession>A0A421GAV3</accession>
<dbReference type="GO" id="GO:0005886">
    <property type="term" value="C:plasma membrane"/>
    <property type="evidence" value="ECO:0007669"/>
    <property type="project" value="UniProtKB-SubCell"/>
</dbReference>
<proteinExistence type="inferred from homology"/>
<dbReference type="InterPro" id="IPR013535">
    <property type="entry name" value="PUL_dom"/>
</dbReference>
<evidence type="ECO:0000256" key="22">
    <source>
        <dbReference type="SAM" id="SignalP"/>
    </source>
</evidence>
<dbReference type="SUPFAM" id="SSF50998">
    <property type="entry name" value="Quinoprotein alcohol dehydrogenase-like"/>
    <property type="match status" value="1"/>
</dbReference>
<evidence type="ECO:0000256" key="17">
    <source>
        <dbReference type="ARBA" id="ARBA00037649"/>
    </source>
</evidence>
<dbReference type="InterPro" id="IPR000490">
    <property type="entry name" value="Glyco_hydro_17"/>
</dbReference>
<keyword evidence="13" id="KW-0325">Glycoprotein</keyword>
<dbReference type="Pfam" id="PF09070">
    <property type="entry name" value="PFU"/>
    <property type="match status" value="1"/>
</dbReference>
<dbReference type="InterPro" id="IPR038122">
    <property type="entry name" value="PFU_sf"/>
</dbReference>
<evidence type="ECO:0000259" key="24">
    <source>
        <dbReference type="PROSITE" id="PS51396"/>
    </source>
</evidence>
<evidence type="ECO:0000256" key="4">
    <source>
        <dbReference type="ARBA" id="ARBA00004496"/>
    </source>
</evidence>
<feature type="chain" id="PRO_5019419738" description="glucan endo-1,3-beta-D-glucosidase" evidence="22">
    <location>
        <begin position="23"/>
        <end position="1440"/>
    </location>
</feature>
<dbReference type="Gene3D" id="3.10.20.870">
    <property type="entry name" value="PFU (PLAA family ubiquitin binding), C-terminal domain"/>
    <property type="match status" value="1"/>
</dbReference>
<evidence type="ECO:0000256" key="8">
    <source>
        <dbReference type="ARBA" id="ARBA00022512"/>
    </source>
</evidence>
<evidence type="ECO:0000256" key="3">
    <source>
        <dbReference type="ARBA" id="ARBA00004236"/>
    </source>
</evidence>
<keyword evidence="11" id="KW-0378">Hydrolase</keyword>
<dbReference type="Proteomes" id="UP000284657">
    <property type="component" value="Unassembled WGS sequence"/>
</dbReference>
<evidence type="ECO:0000256" key="16">
    <source>
        <dbReference type="ARBA" id="ARBA00023326"/>
    </source>
</evidence>
<evidence type="ECO:0000256" key="7">
    <source>
        <dbReference type="ARBA" id="ARBA00022475"/>
    </source>
</evidence>
<keyword evidence="16" id="KW-0624">Polysaccharide degradation</keyword>
<dbReference type="InterPro" id="IPR000772">
    <property type="entry name" value="Ricin_B_lectin"/>
</dbReference>
<dbReference type="FunFam" id="1.25.10.10:FF:000250">
    <property type="entry name" value="Phospholipase A-2-activating protein isoform A"/>
    <property type="match status" value="1"/>
</dbReference>
<dbReference type="SUPFAM" id="SSF51445">
    <property type="entry name" value="(Trans)glycosidases"/>
    <property type="match status" value="1"/>
</dbReference>
<reference evidence="25 26" key="1">
    <citation type="submission" date="2018-07" db="EMBL/GenBank/DDBJ databases">
        <title>Genome sequencing of oomycete isolates from Chile give support for New Zealand origin for Phytophthora kernoviae and make available the first Nothophytophthora sp. genome.</title>
        <authorList>
            <person name="Studholme D.J."/>
            <person name="Sanfuentes E."/>
            <person name="Panda P."/>
            <person name="Hill R."/>
            <person name="Sambles C."/>
            <person name="Grant M."/>
            <person name="Williams N.M."/>
            <person name="Mcdougal R.L."/>
        </authorList>
    </citation>
    <scope>NUCLEOTIDE SEQUENCE [LARGE SCALE GENOMIC DNA]</scope>
    <source>
        <strain evidence="25">Chile7</strain>
    </source>
</reference>
<dbReference type="Gene3D" id="1.25.10.10">
    <property type="entry name" value="Leucine-rich Repeat Variant"/>
    <property type="match status" value="1"/>
</dbReference>
<dbReference type="EMBL" id="MBAD02000090">
    <property type="protein sequence ID" value="RLN71365.1"/>
    <property type="molecule type" value="Genomic_DNA"/>
</dbReference>
<keyword evidence="14" id="KW-0119">Carbohydrate metabolism</keyword>
<protein>
    <recommendedName>
        <fullName evidence="6">glucan endo-1,3-beta-D-glucosidase</fullName>
        <ecNumber evidence="6">3.2.1.39</ecNumber>
    </recommendedName>
    <alternativeName>
        <fullName evidence="19">Endo-1,3-beta-glucanase btgC</fullName>
    </alternativeName>
    <alternativeName>
        <fullName evidence="18">Laminarinase btgC</fullName>
    </alternativeName>
</protein>
<dbReference type="GO" id="GO:0042973">
    <property type="term" value="F:glucan endo-1,3-beta-D-glucosidase activity"/>
    <property type="evidence" value="ECO:0007669"/>
    <property type="project" value="UniProtKB-EC"/>
</dbReference>
<evidence type="ECO:0000256" key="21">
    <source>
        <dbReference type="RuleBase" id="RU004335"/>
    </source>
</evidence>
<organism evidence="25 26">
    <name type="scientific">Phytophthora kernoviae</name>
    <dbReference type="NCBI Taxonomy" id="325452"/>
    <lineage>
        <taxon>Eukaryota</taxon>
        <taxon>Sar</taxon>
        <taxon>Stramenopiles</taxon>
        <taxon>Oomycota</taxon>
        <taxon>Peronosporomycetes</taxon>
        <taxon>Peronosporales</taxon>
        <taxon>Peronosporaceae</taxon>
        <taxon>Phytophthora</taxon>
    </lineage>
</organism>
<feature type="signal peptide" evidence="22">
    <location>
        <begin position="1"/>
        <end position="22"/>
    </location>
</feature>
<dbReference type="InterPro" id="IPR017853">
    <property type="entry name" value="GH"/>
</dbReference>
<evidence type="ECO:0000256" key="6">
    <source>
        <dbReference type="ARBA" id="ARBA00012780"/>
    </source>
</evidence>
<name>A0A421GAV3_9STRA</name>
<evidence type="ECO:0000256" key="1">
    <source>
        <dbReference type="ARBA" id="ARBA00000382"/>
    </source>
</evidence>
<dbReference type="PROSITE" id="PS50294">
    <property type="entry name" value="WD_REPEATS_REGION"/>
    <property type="match status" value="1"/>
</dbReference>
<dbReference type="InterPro" id="IPR011047">
    <property type="entry name" value="Quinoprotein_ADH-like_sf"/>
</dbReference>
<dbReference type="InterPro" id="IPR036322">
    <property type="entry name" value="WD40_repeat_dom_sf"/>
</dbReference>
<evidence type="ECO:0000256" key="5">
    <source>
        <dbReference type="ARBA" id="ARBA00008773"/>
    </source>
</evidence>
<dbReference type="InterPro" id="IPR011989">
    <property type="entry name" value="ARM-like"/>
</dbReference>
<keyword evidence="8" id="KW-0134">Cell wall</keyword>
<comment type="caution">
    <text evidence="25">The sequence shown here is derived from an EMBL/GenBank/DDBJ whole genome shotgun (WGS) entry which is preliminary data.</text>
</comment>
<dbReference type="PANTHER" id="PTHR16631">
    <property type="entry name" value="GLUCAN 1,3-BETA-GLUCOSIDASE"/>
    <property type="match status" value="1"/>
</dbReference>
<keyword evidence="20" id="KW-0853">WD repeat</keyword>
<dbReference type="GO" id="GO:0071555">
    <property type="term" value="P:cell wall organization"/>
    <property type="evidence" value="ECO:0007669"/>
    <property type="project" value="UniProtKB-KW"/>
</dbReference>
<evidence type="ECO:0000256" key="15">
    <source>
        <dbReference type="ARBA" id="ARBA00023316"/>
    </source>
</evidence>
<dbReference type="SMART" id="SM00320">
    <property type="entry name" value="WD40"/>
    <property type="match status" value="6"/>
</dbReference>
<dbReference type="CDD" id="cd00200">
    <property type="entry name" value="WD40"/>
    <property type="match status" value="1"/>
</dbReference>
<keyword evidence="12" id="KW-0472">Membrane</keyword>
<dbReference type="CDD" id="cd00161">
    <property type="entry name" value="beta-trefoil_Ricin-like"/>
    <property type="match status" value="3"/>
</dbReference>
<dbReference type="FunFam" id="3.10.20.870:FF:000004">
    <property type="entry name" value="Phospholipase A-2-activating protein"/>
    <property type="match status" value="1"/>
</dbReference>
<feature type="domain" description="PUL" evidence="24">
    <location>
        <begin position="1155"/>
        <end position="1438"/>
    </location>
</feature>
<feature type="domain" description="PFU" evidence="23">
    <location>
        <begin position="1037"/>
        <end position="1131"/>
    </location>
</feature>
<dbReference type="InterPro" id="IPR015155">
    <property type="entry name" value="PFU"/>
</dbReference>
<dbReference type="InterPro" id="IPR050732">
    <property type="entry name" value="Beta-glucan_modifiers"/>
</dbReference>
<dbReference type="EC" id="3.2.1.39" evidence="6"/>
<dbReference type="GO" id="GO:0000272">
    <property type="term" value="P:polysaccharide catabolic process"/>
    <property type="evidence" value="ECO:0007669"/>
    <property type="project" value="UniProtKB-KW"/>
</dbReference>
<dbReference type="Pfam" id="PF00400">
    <property type="entry name" value="WD40"/>
    <property type="match status" value="5"/>
</dbReference>
<keyword evidence="10 22" id="KW-0732">Signal</keyword>
<dbReference type="InterPro" id="IPR015943">
    <property type="entry name" value="WD40/YVTN_repeat-like_dom_sf"/>
</dbReference>
<dbReference type="Pfam" id="PF00652">
    <property type="entry name" value="Ricin_B_lectin"/>
    <property type="match status" value="3"/>
</dbReference>
<evidence type="ECO:0000256" key="13">
    <source>
        <dbReference type="ARBA" id="ARBA00023180"/>
    </source>
</evidence>
<evidence type="ECO:0000313" key="26">
    <source>
        <dbReference type="Proteomes" id="UP000284657"/>
    </source>
</evidence>